<dbReference type="AlphaFoldDB" id="A0A9J5XV42"/>
<accession>A0A9J5XV42</accession>
<protein>
    <submittedName>
        <fullName evidence="2">Uncharacterized protein</fullName>
    </submittedName>
</protein>
<dbReference type="Proteomes" id="UP000824120">
    <property type="component" value="Chromosome 8"/>
</dbReference>
<evidence type="ECO:0000256" key="1">
    <source>
        <dbReference type="SAM" id="MobiDB-lite"/>
    </source>
</evidence>
<evidence type="ECO:0000313" key="3">
    <source>
        <dbReference type="Proteomes" id="UP000824120"/>
    </source>
</evidence>
<gene>
    <name evidence="2" type="ORF">H5410_041570</name>
</gene>
<feature type="region of interest" description="Disordered" evidence="1">
    <location>
        <begin position="1"/>
        <end position="33"/>
    </location>
</feature>
<dbReference type="EMBL" id="JACXVP010000008">
    <property type="protein sequence ID" value="KAG5591056.1"/>
    <property type="molecule type" value="Genomic_DNA"/>
</dbReference>
<feature type="compositionally biased region" description="Basic residues" evidence="1">
    <location>
        <begin position="11"/>
        <end position="23"/>
    </location>
</feature>
<evidence type="ECO:0000313" key="2">
    <source>
        <dbReference type="EMBL" id="KAG5591056.1"/>
    </source>
</evidence>
<comment type="caution">
    <text evidence="2">The sequence shown here is derived from an EMBL/GenBank/DDBJ whole genome shotgun (WGS) entry which is preliminary data.</text>
</comment>
<proteinExistence type="predicted"/>
<name>A0A9J5XV42_SOLCO</name>
<organism evidence="2 3">
    <name type="scientific">Solanum commersonii</name>
    <name type="common">Commerson's wild potato</name>
    <name type="synonym">Commerson's nightshade</name>
    <dbReference type="NCBI Taxonomy" id="4109"/>
    <lineage>
        <taxon>Eukaryota</taxon>
        <taxon>Viridiplantae</taxon>
        <taxon>Streptophyta</taxon>
        <taxon>Embryophyta</taxon>
        <taxon>Tracheophyta</taxon>
        <taxon>Spermatophyta</taxon>
        <taxon>Magnoliopsida</taxon>
        <taxon>eudicotyledons</taxon>
        <taxon>Gunneridae</taxon>
        <taxon>Pentapetalae</taxon>
        <taxon>asterids</taxon>
        <taxon>lamiids</taxon>
        <taxon>Solanales</taxon>
        <taxon>Solanaceae</taxon>
        <taxon>Solanoideae</taxon>
        <taxon>Solaneae</taxon>
        <taxon>Solanum</taxon>
    </lineage>
</organism>
<sequence>MIISKNPCLRKSPRHANVPKRPKSPLSKRQTKQCANVTSYTGIKKNVEINQVFLLKYHPPTSHLISSPAGHSGFSPLGQQFNTPEPQDLLNVICDQTEKMEEKEFTDINKSGSSDANKLIVEQMVHDDQSNLNPERSMVLHPLLTVDEHTPLPIPRERHPGPFNISPYVTSFRSESGSSSRFPFTFDLKHPFVSMSDVDLKTLYMHF</sequence>
<reference evidence="2 3" key="1">
    <citation type="submission" date="2020-09" db="EMBL/GenBank/DDBJ databases">
        <title>De no assembly of potato wild relative species, Solanum commersonii.</title>
        <authorList>
            <person name="Cho K."/>
        </authorList>
    </citation>
    <scope>NUCLEOTIDE SEQUENCE [LARGE SCALE GENOMIC DNA]</scope>
    <source>
        <strain evidence="2">LZ3.2</strain>
        <tissue evidence="2">Leaf</tissue>
    </source>
</reference>
<keyword evidence="3" id="KW-1185">Reference proteome</keyword>